<keyword evidence="8" id="KW-1185">Reference proteome</keyword>
<feature type="transmembrane region" description="Helical" evidence="6">
    <location>
        <begin position="53"/>
        <end position="73"/>
    </location>
</feature>
<evidence type="ECO:0000256" key="3">
    <source>
        <dbReference type="ARBA" id="ARBA00022692"/>
    </source>
</evidence>
<evidence type="ECO:0000256" key="2">
    <source>
        <dbReference type="ARBA" id="ARBA00009825"/>
    </source>
</evidence>
<protein>
    <recommendedName>
        <fullName evidence="6">Dolichyl-diphosphooligosaccharide-protein glycosyltransferase subunit OST5</fullName>
    </recommendedName>
</protein>
<gene>
    <name evidence="7" type="ORF">AKO1_004174</name>
</gene>
<dbReference type="PANTHER" id="PTHR13636">
    <property type="entry name" value="TRANSMEMBRANE PROTEIN 258"/>
    <property type="match status" value="1"/>
</dbReference>
<evidence type="ECO:0000313" key="7">
    <source>
        <dbReference type="EMBL" id="KAL0487486.1"/>
    </source>
</evidence>
<dbReference type="EMBL" id="JAOPGA020001346">
    <property type="protein sequence ID" value="KAL0487486.1"/>
    <property type="molecule type" value="Genomic_DNA"/>
</dbReference>
<evidence type="ECO:0000256" key="6">
    <source>
        <dbReference type="RuleBase" id="RU367008"/>
    </source>
</evidence>
<comment type="subcellular location">
    <subcellularLocation>
        <location evidence="1 6">Membrane</location>
        <topology evidence="1 6">Multi-pass membrane protein</topology>
    </subcellularLocation>
</comment>
<keyword evidence="3 6" id="KW-0812">Transmembrane</keyword>
<comment type="caution">
    <text evidence="7">The sequence shown here is derived from an EMBL/GenBank/DDBJ whole genome shotgun (WGS) entry which is preliminary data.</text>
</comment>
<evidence type="ECO:0000256" key="1">
    <source>
        <dbReference type="ARBA" id="ARBA00004141"/>
    </source>
</evidence>
<comment type="function">
    <text evidence="6">Subunit of the oligosaccharyl transferase (OST) complex that catalyzes the initial transfer of a defined glycan (Glc(3)Man(9)GlcNAc(2) in eukaryotes) from the lipid carrier dolichol-pyrophosphate to an asparagine residue within an Asn-X-Ser/Thr consensus motif in nascent polypeptide chains, the first step in protein N-glycosylation. N-glycosylation occurs cotranslationally and the complex associates with the Sec61 complex at the channel-forming translocon complex that mediates protein translocation across the endoplasmic reticulum (ER). All subunits are required for a maximal enzyme activity.</text>
</comment>
<evidence type="ECO:0000313" key="8">
    <source>
        <dbReference type="Proteomes" id="UP001431209"/>
    </source>
</evidence>
<reference evidence="7 8" key="1">
    <citation type="submission" date="2024-03" db="EMBL/GenBank/DDBJ databases">
        <title>The Acrasis kona genome and developmental transcriptomes reveal deep origins of eukaryotic multicellular pathways.</title>
        <authorList>
            <person name="Sheikh S."/>
            <person name="Fu C.-J."/>
            <person name="Brown M.W."/>
            <person name="Baldauf S.L."/>
        </authorList>
    </citation>
    <scope>NUCLEOTIDE SEQUENCE [LARGE SCALE GENOMIC DNA]</scope>
    <source>
        <strain evidence="7 8">ATCC MYA-3509</strain>
    </source>
</reference>
<dbReference type="GO" id="GO:0008250">
    <property type="term" value="C:oligosaccharyltransferase complex"/>
    <property type="evidence" value="ECO:0007669"/>
    <property type="project" value="UniProtKB-UniRule"/>
</dbReference>
<name>A0AAW2ZEA2_9EUKA</name>
<feature type="transmembrane region" description="Helical" evidence="6">
    <location>
        <begin position="20"/>
        <end position="41"/>
    </location>
</feature>
<comment type="subunit">
    <text evidence="6">Component of the oligosaccharyltransferase (OST) complex.</text>
</comment>
<dbReference type="InterPro" id="IPR007915">
    <property type="entry name" value="TMEM258/Ost5"/>
</dbReference>
<dbReference type="GO" id="GO:0006487">
    <property type="term" value="P:protein N-linked glycosylation"/>
    <property type="evidence" value="ECO:0007669"/>
    <property type="project" value="UniProtKB-UniRule"/>
</dbReference>
<evidence type="ECO:0000256" key="4">
    <source>
        <dbReference type="ARBA" id="ARBA00022989"/>
    </source>
</evidence>
<comment type="similarity">
    <text evidence="2 6">Belongs to the OST5 family.</text>
</comment>
<keyword evidence="5 6" id="KW-0472">Membrane</keyword>
<organism evidence="7 8">
    <name type="scientific">Acrasis kona</name>
    <dbReference type="NCBI Taxonomy" id="1008807"/>
    <lineage>
        <taxon>Eukaryota</taxon>
        <taxon>Discoba</taxon>
        <taxon>Heterolobosea</taxon>
        <taxon>Tetramitia</taxon>
        <taxon>Eutetramitia</taxon>
        <taxon>Acrasidae</taxon>
        <taxon>Acrasis</taxon>
    </lineage>
</organism>
<proteinExistence type="inferred from homology"/>
<dbReference type="Pfam" id="PF05251">
    <property type="entry name" value="Ost5"/>
    <property type="match status" value="1"/>
</dbReference>
<evidence type="ECO:0000256" key="5">
    <source>
        <dbReference type="ARBA" id="ARBA00023136"/>
    </source>
</evidence>
<sequence length="78" mass="8550">MSLPYKPFHSPVDPASYPKVAVSLVTIGLALMAWFMVYETTTSTVNKNIKTELVLAILASVVLGLGLFFLLLWCGVYV</sequence>
<dbReference type="AlphaFoldDB" id="A0AAW2ZEA2"/>
<keyword evidence="4 6" id="KW-1133">Transmembrane helix</keyword>
<accession>A0AAW2ZEA2</accession>
<dbReference type="Proteomes" id="UP001431209">
    <property type="component" value="Unassembled WGS sequence"/>
</dbReference>